<dbReference type="PANTHER" id="PTHR46182:SF2">
    <property type="entry name" value="FI19480P1"/>
    <property type="match status" value="1"/>
</dbReference>
<protein>
    <recommendedName>
        <fullName evidence="1">PKD/Chitinase domain-containing protein</fullName>
    </recommendedName>
</protein>
<dbReference type="InterPro" id="IPR022409">
    <property type="entry name" value="PKD/Chitinase_dom"/>
</dbReference>
<dbReference type="Pfam" id="PF22352">
    <property type="entry name" value="K319L-like_PKD"/>
    <property type="match status" value="2"/>
</dbReference>
<comment type="caution">
    <text evidence="2">The sequence shown here is derived from an EMBL/GenBank/DDBJ whole genome shotgun (WGS) entry which is preliminary data.</text>
</comment>
<sequence>MNVNTPAGISRTYYSILRPLLLVFIIFCLNACGGSNNDGDGGGGTPTNQAPTANAGVDQTVNEQSSVTLTASGSSDSDGSIASYVWSQTSGEAVTLSNAAVASPTFTSPTLIAAATLTFQLAVTDNDGATASDSVSISVQPVNAPPIASAGNEQTIDEQTTVTLSAAASSDNDGNIASYMWMQTAGTAVTLSDAATVSPSFTAPDIDAVTTLSFDVTVTDNEGGTASATVNIFVNPLADNFVPLSQLEPAMLLNELYFEYADMLGQKVWVLGYYGNELDNADGKGYLVDNMLILSSNEALPHHSFARIDGTLPPADWQGNLILAYGEIKDYSTVTGFPAIQPTPLISVEKYELVSEFVQNNDVNANLLTPDIAPENAAEADSPQSHTFDYQANYAAKSFSSLAAKAPGVQAQACDRAVIISGGVDESNNHDRYRQNTYANFNKLRQLGFSENQIEVFYNNGTAIDGGAGVTIVDKSASKAEILAHFAKLAEEMPGSCTLTIFIGDHGTGFNPAKSYAGARPALSGDEASNGLSHDESTFKFDARAKTYRTSASFVYRGAQWFVAKEEEGKLNVYKRVGENWQLKGSDTDNDGIISETELGGEDINGDGDTLDADYGLSVSRLGQRLTGRNYRANEWDSDHDGTMDIRVRWDGERFVVERLDNNQWKEMGRDTNSDYVIDSNDGGVDWDLDGDKADQVAFHEGINLWGSEVLWDDEFANILQPLAAKGVHIMMQMVSCYSGGFVPNLKDMVENIYVGSAEDTVNYSRRNDDGGVTMFDSQAFFDNLHGIDTDSWNFAANASTEVDDAKAEAFNQIKNIYIHEQTQRYSTGTLFDPIADNEYEIFLDLPDDLVGQIYDFEFILGLQNPRWSDVSFPLGLPAGLQVEDAPGGIRVFSDDPIEDEINFRILVDGAVLDEQVRIEFTDVNHQRLGYTMGEEGDFERAPQQISFVGTPKTCVNHTDHGQSSPSIMEWLWAANKLDNSPFTDIELTLEITTPAGVITQTVQLNLAGELYILLQIFSFGNYQMEVVGARLVPTNEILQLVGDVLFFPFTVTATETNKGQCTP</sequence>
<feature type="domain" description="PKD/Chitinase" evidence="1">
    <location>
        <begin position="147"/>
        <end position="237"/>
    </location>
</feature>
<keyword evidence="3" id="KW-1185">Reference proteome</keyword>
<dbReference type="PROSITE" id="PS00018">
    <property type="entry name" value="EF_HAND_1"/>
    <property type="match status" value="1"/>
</dbReference>
<dbReference type="GO" id="GO:0031410">
    <property type="term" value="C:cytoplasmic vesicle"/>
    <property type="evidence" value="ECO:0007669"/>
    <property type="project" value="TreeGrafter"/>
</dbReference>
<feature type="domain" description="PKD/Chitinase" evidence="1">
    <location>
        <begin position="52"/>
        <end position="142"/>
    </location>
</feature>
<accession>A0A148KLT9</accession>
<dbReference type="Gene3D" id="2.60.40.10">
    <property type="entry name" value="Immunoglobulins"/>
    <property type="match status" value="2"/>
</dbReference>
<proteinExistence type="predicted"/>
<evidence type="ECO:0000313" key="2">
    <source>
        <dbReference type="EMBL" id="KXI27250.1"/>
    </source>
</evidence>
<dbReference type="SMART" id="SM00089">
    <property type="entry name" value="PKD"/>
    <property type="match status" value="2"/>
</dbReference>
<dbReference type="STRING" id="1799789.AX660_21190"/>
<evidence type="ECO:0000313" key="3">
    <source>
        <dbReference type="Proteomes" id="UP000070299"/>
    </source>
</evidence>
<reference evidence="3" key="1">
    <citation type="submission" date="2016-02" db="EMBL/GenBank/DDBJ databases">
        <authorList>
            <person name="Schultz-Johansen M."/>
            <person name="Glaring M.A."/>
            <person name="Bech P.K."/>
            <person name="Stougaard P."/>
        </authorList>
    </citation>
    <scope>NUCLEOTIDE SEQUENCE [LARGE SCALE GENOMIC DNA]</scope>
    <source>
        <strain evidence="3">S66</strain>
    </source>
</reference>
<name>A0A148KLT9_9ALTE</name>
<dbReference type="Proteomes" id="UP000070299">
    <property type="component" value="Unassembled WGS sequence"/>
</dbReference>
<dbReference type="GO" id="GO:0016020">
    <property type="term" value="C:membrane"/>
    <property type="evidence" value="ECO:0007669"/>
    <property type="project" value="TreeGrafter"/>
</dbReference>
<organism evidence="2 3">
    <name type="scientific">Paraglaciecola hydrolytica</name>
    <dbReference type="NCBI Taxonomy" id="1799789"/>
    <lineage>
        <taxon>Bacteria</taxon>
        <taxon>Pseudomonadati</taxon>
        <taxon>Pseudomonadota</taxon>
        <taxon>Gammaproteobacteria</taxon>
        <taxon>Alteromonadales</taxon>
        <taxon>Alteromonadaceae</taxon>
        <taxon>Paraglaciecola</taxon>
    </lineage>
</organism>
<dbReference type="PANTHER" id="PTHR46182">
    <property type="entry name" value="FI19480P1"/>
    <property type="match status" value="1"/>
</dbReference>
<dbReference type="CDD" id="cd00146">
    <property type="entry name" value="PKD"/>
    <property type="match status" value="1"/>
</dbReference>
<dbReference type="AlphaFoldDB" id="A0A148KLT9"/>
<evidence type="ECO:0000259" key="1">
    <source>
        <dbReference type="SMART" id="SM00089"/>
    </source>
</evidence>
<dbReference type="EMBL" id="LSNE01000011">
    <property type="protein sequence ID" value="KXI27250.1"/>
    <property type="molecule type" value="Genomic_DNA"/>
</dbReference>
<dbReference type="InterPro" id="IPR018247">
    <property type="entry name" value="EF_Hand_1_Ca_BS"/>
</dbReference>
<dbReference type="RefSeq" id="WP_068380354.1">
    <property type="nucleotide sequence ID" value="NZ_LSNE01000011.1"/>
</dbReference>
<gene>
    <name evidence="2" type="ORF">AX660_21190</name>
</gene>
<dbReference type="InterPro" id="IPR029865">
    <property type="entry name" value="KIAA0319-like"/>
</dbReference>
<dbReference type="OrthoDB" id="9815730at2"/>
<dbReference type="SUPFAM" id="SSF49299">
    <property type="entry name" value="PKD domain"/>
    <property type="match status" value="2"/>
</dbReference>
<dbReference type="InterPro" id="IPR013783">
    <property type="entry name" value="Ig-like_fold"/>
</dbReference>
<dbReference type="InterPro" id="IPR035986">
    <property type="entry name" value="PKD_dom_sf"/>
</dbReference>